<evidence type="ECO:0000313" key="2">
    <source>
        <dbReference type="EMBL" id="SNS79367.1"/>
    </source>
</evidence>
<keyword evidence="3" id="KW-1185">Reference proteome</keyword>
<dbReference type="InterPro" id="IPR055912">
    <property type="entry name" value="DUF7489"/>
</dbReference>
<dbReference type="Proteomes" id="UP000198420">
    <property type="component" value="Unassembled WGS sequence"/>
</dbReference>
<name>A0A239HD97_9ACTN</name>
<evidence type="ECO:0000259" key="1">
    <source>
        <dbReference type="Pfam" id="PF24315"/>
    </source>
</evidence>
<proteinExistence type="predicted"/>
<dbReference type="RefSeq" id="WP_089316937.1">
    <property type="nucleotide sequence ID" value="NZ_FZNP01000030.1"/>
</dbReference>
<sequence length="73" mass="8230">MFRSRRVHEDEAWEGVVAGKSRNMPDGSNLYHYLKVTFTDGKTGKVRVEGPLWESVTPGDRIVKRAGSDPVKK</sequence>
<reference evidence="3" key="1">
    <citation type="submission" date="2017-06" db="EMBL/GenBank/DDBJ databases">
        <authorList>
            <person name="Varghese N."/>
            <person name="Submissions S."/>
        </authorList>
    </citation>
    <scope>NUCLEOTIDE SEQUENCE [LARGE SCALE GENOMIC DNA]</scope>
    <source>
        <strain evidence="3">DSM 44485</strain>
    </source>
</reference>
<accession>A0A239HD97</accession>
<gene>
    <name evidence="2" type="ORF">SAMN06265355_13029</name>
</gene>
<dbReference type="Pfam" id="PF24315">
    <property type="entry name" value="DUF7489"/>
    <property type="match status" value="1"/>
</dbReference>
<dbReference type="AlphaFoldDB" id="A0A239HD97"/>
<protein>
    <recommendedName>
        <fullName evidence="1">DUF7489 domain-containing protein</fullName>
    </recommendedName>
</protein>
<dbReference type="EMBL" id="FZNP01000030">
    <property type="protein sequence ID" value="SNS79367.1"/>
    <property type="molecule type" value="Genomic_DNA"/>
</dbReference>
<feature type="domain" description="DUF7489" evidence="1">
    <location>
        <begin position="9"/>
        <end position="72"/>
    </location>
</feature>
<evidence type="ECO:0000313" key="3">
    <source>
        <dbReference type="Proteomes" id="UP000198420"/>
    </source>
</evidence>
<dbReference type="OrthoDB" id="3481166at2"/>
<organism evidence="2 3">
    <name type="scientific">Actinomadura mexicana</name>
    <dbReference type="NCBI Taxonomy" id="134959"/>
    <lineage>
        <taxon>Bacteria</taxon>
        <taxon>Bacillati</taxon>
        <taxon>Actinomycetota</taxon>
        <taxon>Actinomycetes</taxon>
        <taxon>Streptosporangiales</taxon>
        <taxon>Thermomonosporaceae</taxon>
        <taxon>Actinomadura</taxon>
    </lineage>
</organism>